<sequence>MSSDHKTFEFATADNPFSEMCKSSSSSDGPAVSTPPSCSGEMPELANVLFAKIVADICNKHIEGSVESLKKALAAEVKKTERLEETVDKLSKDVAVLTKEGAEREAQINCWSKEVKSLHKELNECEEQVDDFKTEVSDLKQESEENRERVDDLQNEIYGVHVKNLQNKVNLITRVNKLTPPKTPKVPDVTECDEQPVNSRIQAGSQEKEEHDSPLADQIASLHKTLGEHKGLMVHLVELHEELLSHNYLIPKRKVPFHPNYRPVKRDYFDDM</sequence>
<accession>A0ABR1YIY5</accession>
<dbReference type="Proteomes" id="UP001492380">
    <property type="component" value="Unassembled WGS sequence"/>
</dbReference>
<evidence type="ECO:0000313" key="4">
    <source>
        <dbReference type="Proteomes" id="UP001492380"/>
    </source>
</evidence>
<organism evidence="3 4">
    <name type="scientific">Phyllosticta capitalensis</name>
    <dbReference type="NCBI Taxonomy" id="121624"/>
    <lineage>
        <taxon>Eukaryota</taxon>
        <taxon>Fungi</taxon>
        <taxon>Dikarya</taxon>
        <taxon>Ascomycota</taxon>
        <taxon>Pezizomycotina</taxon>
        <taxon>Dothideomycetes</taxon>
        <taxon>Dothideomycetes incertae sedis</taxon>
        <taxon>Botryosphaeriales</taxon>
        <taxon>Phyllostictaceae</taxon>
        <taxon>Phyllosticta</taxon>
    </lineage>
</organism>
<dbReference type="SUPFAM" id="SSF90257">
    <property type="entry name" value="Myosin rod fragments"/>
    <property type="match status" value="1"/>
</dbReference>
<gene>
    <name evidence="3" type="ORF">HDK90DRAFT_535703</name>
</gene>
<evidence type="ECO:0000256" key="2">
    <source>
        <dbReference type="SAM" id="MobiDB-lite"/>
    </source>
</evidence>
<dbReference type="Gene3D" id="1.10.287.1490">
    <property type="match status" value="1"/>
</dbReference>
<keyword evidence="4" id="KW-1185">Reference proteome</keyword>
<evidence type="ECO:0000313" key="3">
    <source>
        <dbReference type="EMBL" id="KAK8230864.1"/>
    </source>
</evidence>
<keyword evidence="1" id="KW-0175">Coiled coil</keyword>
<dbReference type="EMBL" id="JBBWRZ010000008">
    <property type="protein sequence ID" value="KAK8230864.1"/>
    <property type="molecule type" value="Genomic_DNA"/>
</dbReference>
<name>A0ABR1YIY5_9PEZI</name>
<comment type="caution">
    <text evidence="3">The sequence shown here is derived from an EMBL/GenBank/DDBJ whole genome shotgun (WGS) entry which is preliminary data.</text>
</comment>
<protein>
    <submittedName>
        <fullName evidence="3">Uncharacterized protein</fullName>
    </submittedName>
</protein>
<feature type="region of interest" description="Disordered" evidence="2">
    <location>
        <begin position="17"/>
        <end position="38"/>
    </location>
</feature>
<feature type="coiled-coil region" evidence="1">
    <location>
        <begin position="66"/>
        <end position="156"/>
    </location>
</feature>
<evidence type="ECO:0000256" key="1">
    <source>
        <dbReference type="SAM" id="Coils"/>
    </source>
</evidence>
<reference evidence="3 4" key="1">
    <citation type="submission" date="2024-04" db="EMBL/GenBank/DDBJ databases">
        <title>Phyllosticta paracitricarpa is synonymous to the EU quarantine fungus P. citricarpa based on phylogenomic analyses.</title>
        <authorList>
            <consortium name="Lawrence Berkeley National Laboratory"/>
            <person name="Van Ingen-Buijs V.A."/>
            <person name="Van Westerhoven A.C."/>
            <person name="Haridas S."/>
            <person name="Skiadas P."/>
            <person name="Martin F."/>
            <person name="Groenewald J.Z."/>
            <person name="Crous P.W."/>
            <person name="Seidl M.F."/>
        </authorList>
    </citation>
    <scope>NUCLEOTIDE SEQUENCE [LARGE SCALE GENOMIC DNA]</scope>
    <source>
        <strain evidence="3 4">CBS 123374</strain>
    </source>
</reference>
<proteinExistence type="predicted"/>